<feature type="transmembrane region" description="Helical" evidence="1">
    <location>
        <begin position="17"/>
        <end position="37"/>
    </location>
</feature>
<dbReference type="Proteomes" id="UP000009236">
    <property type="component" value="Chromosome"/>
</dbReference>
<keyword evidence="1" id="KW-0812">Transmembrane</keyword>
<organism evidence="3">
    <name type="scientific">Isoptericola variabilis (strain 225)</name>
    <dbReference type="NCBI Taxonomy" id="743718"/>
    <lineage>
        <taxon>Bacteria</taxon>
        <taxon>Bacillati</taxon>
        <taxon>Actinomycetota</taxon>
        <taxon>Actinomycetes</taxon>
        <taxon>Micrococcales</taxon>
        <taxon>Promicromonosporaceae</taxon>
        <taxon>Isoptericola</taxon>
    </lineage>
</organism>
<evidence type="ECO:0000313" key="3">
    <source>
        <dbReference type="Proteomes" id="UP000009236"/>
    </source>
</evidence>
<reference evidence="2 3" key="1">
    <citation type="submission" date="2011-05" db="EMBL/GenBank/DDBJ databases">
        <title>Complete sequence of Isoptericola variabilis 225.</title>
        <authorList>
            <consortium name="US DOE Joint Genome Institute"/>
            <person name="Lucas S."/>
            <person name="Han J."/>
            <person name="Lapidus A."/>
            <person name="Cheng J.-F."/>
            <person name="Goodwin L."/>
            <person name="Pitluck S."/>
            <person name="Peters L."/>
            <person name="Mikhailova N."/>
            <person name="Zeytun A."/>
            <person name="Han C."/>
            <person name="Tapia R."/>
            <person name="Land M."/>
            <person name="Hauser L."/>
            <person name="Kyrpides N."/>
            <person name="Ivanova N."/>
            <person name="Pagani I."/>
            <person name="Siebers A."/>
            <person name="Allgaier M."/>
            <person name="Thelen M."/>
            <person name="Hugenholtz P."/>
            <person name="Gladden J."/>
            <person name="Woyke T."/>
        </authorList>
    </citation>
    <scope>NUCLEOTIDE SEQUENCE [LARGE SCALE GENOMIC DNA]</scope>
    <source>
        <strain evidence="3">225</strain>
    </source>
</reference>
<dbReference type="KEGG" id="iva:Isova_0607"/>
<feature type="transmembrane region" description="Helical" evidence="1">
    <location>
        <begin position="61"/>
        <end position="80"/>
    </location>
</feature>
<gene>
    <name evidence="2" type="ordered locus">Isova_0607</name>
</gene>
<name>F6FVC1_ISOV2</name>
<dbReference type="RefSeq" id="WP_013837788.1">
    <property type="nucleotide sequence ID" value="NC_015588.1"/>
</dbReference>
<evidence type="ECO:0000256" key="1">
    <source>
        <dbReference type="SAM" id="Phobius"/>
    </source>
</evidence>
<accession>F6FVC1</accession>
<dbReference type="AlphaFoldDB" id="F6FVC1"/>
<dbReference type="EMBL" id="CP002810">
    <property type="protein sequence ID" value="AEG43394.1"/>
    <property type="molecule type" value="Genomic_DNA"/>
</dbReference>
<keyword evidence="1" id="KW-1133">Transmembrane helix</keyword>
<protein>
    <submittedName>
        <fullName evidence="2">Uncharacterized protein</fullName>
    </submittedName>
</protein>
<dbReference type="STRING" id="743718.Isova_0607"/>
<sequence length="99" mass="10107">MSPGPARRRPRRGERTVVVAVGAAAVALVVVVTVGLLRDGVGTGDPLDPWRALGRVLTDPAAWRVVGLAAALGAAVTALVGRVRRGSKGSTEGDRCASR</sequence>
<proteinExistence type="predicted"/>
<keyword evidence="1" id="KW-0472">Membrane</keyword>
<keyword evidence="3" id="KW-1185">Reference proteome</keyword>
<dbReference type="HOGENOM" id="CLU_2316517_0_0_11"/>
<evidence type="ECO:0000313" key="2">
    <source>
        <dbReference type="EMBL" id="AEG43394.1"/>
    </source>
</evidence>